<name>A0ACB8DNC0_DERSI</name>
<evidence type="ECO:0000313" key="1">
    <source>
        <dbReference type="EMBL" id="KAH7973938.1"/>
    </source>
</evidence>
<dbReference type="EMBL" id="CM023479">
    <property type="protein sequence ID" value="KAH7973938.1"/>
    <property type="molecule type" value="Genomic_DNA"/>
</dbReference>
<keyword evidence="2" id="KW-1185">Reference proteome</keyword>
<comment type="caution">
    <text evidence="1">The sequence shown here is derived from an EMBL/GenBank/DDBJ whole genome shotgun (WGS) entry which is preliminary data.</text>
</comment>
<proteinExistence type="predicted"/>
<sequence length="486" mass="53049">MAVSKIIGYNPAAMSWAQIDQTTQHEDQMLTENECLQALVHLRQRRTQGNNAETNDGAGTTPLTSTNGNAGDARATPPLQKKTGNQWRPRQTPRLHYEDLVVVLKPRGTLDLKASFKHGDIGSAVAHYVGEVACGDLSVWPVWDQNTVVCGTQSTQVADKLARDLDLKVGITPAGLNEHECKPICMICGEAHLTASTQCTGKFRKLRRPVNQSGGTTSKQRQRTDQPPRDRKLNKSGQAPQQQPSKTDKPGQVAHQKKTPKNQQSGTGPKPPAFKAGDFPPLGKGPTKQVSSWAGVTSQSSPASTLTPSPIENGLRAELEILRNQNAQLAAKIATLENNRADTPIPGIHLDDTEDSASVCSGSAVTSAHIPFYANMEARQNAQEKQIQAFAEQMVQLPNLISQAVQATIQMQMQQFIATVTQQVTQQVETWIQNNPKLLRRTGPIREAGRSSKYPRTEENEHEEIADSLDTVQGKEYLEAWASCAV</sequence>
<organism evidence="1 2">
    <name type="scientific">Dermacentor silvarum</name>
    <name type="common">Tick</name>
    <dbReference type="NCBI Taxonomy" id="543639"/>
    <lineage>
        <taxon>Eukaryota</taxon>
        <taxon>Metazoa</taxon>
        <taxon>Ecdysozoa</taxon>
        <taxon>Arthropoda</taxon>
        <taxon>Chelicerata</taxon>
        <taxon>Arachnida</taxon>
        <taxon>Acari</taxon>
        <taxon>Parasitiformes</taxon>
        <taxon>Ixodida</taxon>
        <taxon>Ixodoidea</taxon>
        <taxon>Ixodidae</taxon>
        <taxon>Rhipicephalinae</taxon>
        <taxon>Dermacentor</taxon>
    </lineage>
</organism>
<dbReference type="Proteomes" id="UP000821865">
    <property type="component" value="Chromosome 10"/>
</dbReference>
<accession>A0ACB8DNC0</accession>
<reference evidence="1" key="1">
    <citation type="submission" date="2020-05" db="EMBL/GenBank/DDBJ databases">
        <title>Large-scale comparative analyses of tick genomes elucidate their genetic diversity and vector capacities.</title>
        <authorList>
            <person name="Jia N."/>
            <person name="Wang J."/>
            <person name="Shi W."/>
            <person name="Du L."/>
            <person name="Sun Y."/>
            <person name="Zhan W."/>
            <person name="Jiang J."/>
            <person name="Wang Q."/>
            <person name="Zhang B."/>
            <person name="Ji P."/>
            <person name="Sakyi L.B."/>
            <person name="Cui X."/>
            <person name="Yuan T."/>
            <person name="Jiang B."/>
            <person name="Yang W."/>
            <person name="Lam T.T.-Y."/>
            <person name="Chang Q."/>
            <person name="Ding S."/>
            <person name="Wang X."/>
            <person name="Zhu J."/>
            <person name="Ruan X."/>
            <person name="Zhao L."/>
            <person name="Wei J."/>
            <person name="Que T."/>
            <person name="Du C."/>
            <person name="Cheng J."/>
            <person name="Dai P."/>
            <person name="Han X."/>
            <person name="Huang E."/>
            <person name="Gao Y."/>
            <person name="Liu J."/>
            <person name="Shao H."/>
            <person name="Ye R."/>
            <person name="Li L."/>
            <person name="Wei W."/>
            <person name="Wang X."/>
            <person name="Wang C."/>
            <person name="Yang T."/>
            <person name="Huo Q."/>
            <person name="Li W."/>
            <person name="Guo W."/>
            <person name="Chen H."/>
            <person name="Zhou L."/>
            <person name="Ni X."/>
            <person name="Tian J."/>
            <person name="Zhou Y."/>
            <person name="Sheng Y."/>
            <person name="Liu T."/>
            <person name="Pan Y."/>
            <person name="Xia L."/>
            <person name="Li J."/>
            <person name="Zhao F."/>
            <person name="Cao W."/>
        </authorList>
    </citation>
    <scope>NUCLEOTIDE SEQUENCE</scope>
    <source>
        <strain evidence="1">Dsil-2018</strain>
    </source>
</reference>
<protein>
    <submittedName>
        <fullName evidence="1">Uncharacterized protein</fullName>
    </submittedName>
</protein>
<evidence type="ECO:0000313" key="2">
    <source>
        <dbReference type="Proteomes" id="UP000821865"/>
    </source>
</evidence>
<gene>
    <name evidence="1" type="ORF">HPB49_007321</name>
</gene>